<name>A0A6C0M2S2_9ZZZZ</name>
<proteinExistence type="predicted"/>
<dbReference type="EMBL" id="MN740634">
    <property type="protein sequence ID" value="QHU36301.1"/>
    <property type="molecule type" value="Genomic_DNA"/>
</dbReference>
<accession>A0A6C0M2S2</accession>
<feature type="region of interest" description="Disordered" evidence="1">
    <location>
        <begin position="1"/>
        <end position="21"/>
    </location>
</feature>
<protein>
    <submittedName>
        <fullName evidence="2">Uncharacterized protein</fullName>
    </submittedName>
</protein>
<organism evidence="2">
    <name type="scientific">viral metagenome</name>
    <dbReference type="NCBI Taxonomy" id="1070528"/>
    <lineage>
        <taxon>unclassified sequences</taxon>
        <taxon>metagenomes</taxon>
        <taxon>organismal metagenomes</taxon>
    </lineage>
</organism>
<reference evidence="2" key="1">
    <citation type="journal article" date="2020" name="Nature">
        <title>Giant virus diversity and host interactions through global metagenomics.</title>
        <authorList>
            <person name="Schulz F."/>
            <person name="Roux S."/>
            <person name="Paez-Espino D."/>
            <person name="Jungbluth S."/>
            <person name="Walsh D.A."/>
            <person name="Denef V.J."/>
            <person name="McMahon K.D."/>
            <person name="Konstantinidis K.T."/>
            <person name="Eloe-Fadrosh E.A."/>
            <person name="Kyrpides N.C."/>
            <person name="Woyke T."/>
        </authorList>
    </citation>
    <scope>NUCLEOTIDE SEQUENCE</scope>
    <source>
        <strain evidence="2">GVMAG-S-1035124-57</strain>
    </source>
</reference>
<dbReference type="AlphaFoldDB" id="A0A6C0M2S2"/>
<evidence type="ECO:0000313" key="2">
    <source>
        <dbReference type="EMBL" id="QHU36301.1"/>
    </source>
</evidence>
<sequence length="43" mass="5033">MYGLPNKGPKKFRKTPSAASNFPKKVSPYRFLDIIDVHFLEFF</sequence>
<evidence type="ECO:0000256" key="1">
    <source>
        <dbReference type="SAM" id="MobiDB-lite"/>
    </source>
</evidence>